<dbReference type="Proteomes" id="UP000504611">
    <property type="component" value="Unplaced"/>
</dbReference>
<evidence type="ECO:0000256" key="1">
    <source>
        <dbReference type="ARBA" id="ARBA00004282"/>
    </source>
</evidence>
<keyword evidence="5" id="KW-0965">Cell junction</keyword>
<evidence type="ECO:0000256" key="5">
    <source>
        <dbReference type="ARBA" id="ARBA00022949"/>
    </source>
</evidence>
<accession>A0A6I9NEG4</accession>
<dbReference type="GO" id="GO:0002934">
    <property type="term" value="P:desmosome organization"/>
    <property type="evidence" value="ECO:0007669"/>
    <property type="project" value="TreeGrafter"/>
</dbReference>
<evidence type="ECO:0000256" key="4">
    <source>
        <dbReference type="ARBA" id="ARBA00022889"/>
    </source>
</evidence>
<name>A0A6I9NEG4_9TELE</name>
<sequence length="130" mass="14441">VYYLRGIGKLLQLLNHDHEEVQRLAAGALRNVVYQSSENKMEVKESNGLNSVLQTLKSSRDLETRQQLTGLLWNLSSHDLLKERLSRGGSLSVLTHSVLVPSSGIFEGENPKDELLADADAFHNTTGCLR</sequence>
<dbReference type="AlphaFoldDB" id="A0A6I9NEG4"/>
<keyword evidence="7" id="KW-1185">Reference proteome</keyword>
<comment type="subcellular location">
    <subcellularLocation>
        <location evidence="1">Cell junction</location>
    </subcellularLocation>
</comment>
<dbReference type="GO" id="GO:0098609">
    <property type="term" value="P:cell-cell adhesion"/>
    <property type="evidence" value="ECO:0007669"/>
    <property type="project" value="InterPro"/>
</dbReference>
<dbReference type="Gene3D" id="1.25.10.10">
    <property type="entry name" value="Leucine-rich Repeat Variant"/>
    <property type="match status" value="1"/>
</dbReference>
<feature type="non-terminal residue" evidence="8">
    <location>
        <position position="1"/>
    </location>
</feature>
<dbReference type="SMART" id="SM00185">
    <property type="entry name" value="ARM"/>
    <property type="match status" value="2"/>
</dbReference>
<dbReference type="InterPro" id="IPR016024">
    <property type="entry name" value="ARM-type_fold"/>
</dbReference>
<comment type="similarity">
    <text evidence="2">Belongs to the beta-catenin family.</text>
</comment>
<proteinExistence type="inferred from homology"/>
<reference evidence="8" key="1">
    <citation type="submission" date="2025-08" db="UniProtKB">
        <authorList>
            <consortium name="RefSeq"/>
        </authorList>
    </citation>
    <scope>IDENTIFICATION</scope>
    <source>
        <tissue evidence="8">Muscle</tissue>
    </source>
</reference>
<dbReference type="InterPro" id="IPR000225">
    <property type="entry name" value="Armadillo"/>
</dbReference>
<dbReference type="PANTHER" id="PTHR10372">
    <property type="entry name" value="PLAKOPHILLIN-RELATED"/>
    <property type="match status" value="1"/>
</dbReference>
<dbReference type="GO" id="GO:0005737">
    <property type="term" value="C:cytoplasm"/>
    <property type="evidence" value="ECO:0007669"/>
    <property type="project" value="TreeGrafter"/>
</dbReference>
<organism evidence="7 8">
    <name type="scientific">Notothenia coriiceps</name>
    <name type="common">black rockcod</name>
    <dbReference type="NCBI Taxonomy" id="8208"/>
    <lineage>
        <taxon>Eukaryota</taxon>
        <taxon>Metazoa</taxon>
        <taxon>Chordata</taxon>
        <taxon>Craniata</taxon>
        <taxon>Vertebrata</taxon>
        <taxon>Euteleostomi</taxon>
        <taxon>Actinopterygii</taxon>
        <taxon>Neopterygii</taxon>
        <taxon>Teleostei</taxon>
        <taxon>Neoteleostei</taxon>
        <taxon>Acanthomorphata</taxon>
        <taxon>Eupercaria</taxon>
        <taxon>Perciformes</taxon>
        <taxon>Notothenioidei</taxon>
        <taxon>Nototheniidae</taxon>
        <taxon>Notothenia</taxon>
    </lineage>
</organism>
<dbReference type="SUPFAM" id="SSF48371">
    <property type="entry name" value="ARM repeat"/>
    <property type="match status" value="1"/>
</dbReference>
<evidence type="ECO:0000256" key="3">
    <source>
        <dbReference type="ARBA" id="ARBA00022737"/>
    </source>
</evidence>
<dbReference type="PANTHER" id="PTHR10372:SF25">
    <property type="entry name" value="PLAKOPHILIN-2"/>
    <property type="match status" value="1"/>
</dbReference>
<evidence type="ECO:0000256" key="6">
    <source>
        <dbReference type="PROSITE-ProRule" id="PRU00259"/>
    </source>
</evidence>
<dbReference type="GO" id="GO:0005634">
    <property type="term" value="C:nucleus"/>
    <property type="evidence" value="ECO:0007669"/>
    <property type="project" value="TreeGrafter"/>
</dbReference>
<dbReference type="GO" id="GO:0007507">
    <property type="term" value="P:heart development"/>
    <property type="evidence" value="ECO:0007669"/>
    <property type="project" value="TreeGrafter"/>
</dbReference>
<dbReference type="InterPro" id="IPR011989">
    <property type="entry name" value="ARM-like"/>
</dbReference>
<dbReference type="GO" id="GO:0072659">
    <property type="term" value="P:protein localization to plasma membrane"/>
    <property type="evidence" value="ECO:0007669"/>
    <property type="project" value="TreeGrafter"/>
</dbReference>
<dbReference type="InterPro" id="IPR028435">
    <property type="entry name" value="Plakophilin/d_Catenin"/>
</dbReference>
<dbReference type="GO" id="GO:0014704">
    <property type="term" value="C:intercalated disc"/>
    <property type="evidence" value="ECO:0007669"/>
    <property type="project" value="TreeGrafter"/>
</dbReference>
<evidence type="ECO:0000256" key="2">
    <source>
        <dbReference type="ARBA" id="ARBA00005462"/>
    </source>
</evidence>
<dbReference type="GO" id="GO:0005912">
    <property type="term" value="C:adherens junction"/>
    <property type="evidence" value="ECO:0007669"/>
    <property type="project" value="TreeGrafter"/>
</dbReference>
<dbReference type="OrthoDB" id="3245100at2759"/>
<evidence type="ECO:0000313" key="8">
    <source>
        <dbReference type="RefSeq" id="XP_010772831.1"/>
    </source>
</evidence>
<dbReference type="GeneID" id="104948333"/>
<dbReference type="Pfam" id="PF00514">
    <property type="entry name" value="Arm"/>
    <property type="match status" value="2"/>
</dbReference>
<dbReference type="KEGG" id="ncc:104948333"/>
<evidence type="ECO:0000313" key="7">
    <source>
        <dbReference type="Proteomes" id="UP000504611"/>
    </source>
</evidence>
<dbReference type="RefSeq" id="XP_010772831.1">
    <property type="nucleotide sequence ID" value="XM_010774529.1"/>
</dbReference>
<keyword evidence="3" id="KW-0677">Repeat</keyword>
<feature type="repeat" description="ARM" evidence="6">
    <location>
        <begin position="5"/>
        <end position="47"/>
    </location>
</feature>
<dbReference type="GO" id="GO:0045110">
    <property type="term" value="P:intermediate filament bundle assembly"/>
    <property type="evidence" value="ECO:0007669"/>
    <property type="project" value="TreeGrafter"/>
</dbReference>
<dbReference type="PROSITE" id="PS50176">
    <property type="entry name" value="ARM_REPEAT"/>
    <property type="match status" value="1"/>
</dbReference>
<dbReference type="GO" id="GO:0005886">
    <property type="term" value="C:plasma membrane"/>
    <property type="evidence" value="ECO:0007669"/>
    <property type="project" value="TreeGrafter"/>
</dbReference>
<protein>
    <submittedName>
        <fullName evidence="8">Plakophilin-1-like</fullName>
    </submittedName>
</protein>
<keyword evidence="4" id="KW-0130">Cell adhesion</keyword>
<gene>
    <name evidence="8" type="primary">LOC104948333</name>
</gene>